<sequence length="474" mass="50535">MTHPQLEGTEIVDSVLDLIGNTPMVRLKRVSEDQGIECSLVMKHEVTNPGGSSKDRPALEMILAAEASGELKPGGTIVEPTSGNTGVGLAIVAAQRGYKCVFVMTTKVGKEKVDLLRAYGAEVVVCDVAVAPEDPNSYYSVAERLTTELDAFRPNQYANPHNPEAHTKTTGPEIWRQTGGKITHFIAGAGTCGSLTGTGRYLKQMNPDIKIIAADPEKSVFSGGSGRPYLVEGVGEDFFPAAYDADLWDEVIPISDEESFLTARYVSETEGILIGGSGGTAAAAAIKVAKREGPDAMVVVFNPDSGRGYLSTVFNDHWMTNFGFLKECDQCVGAVLETRNASIENLLYVNPHQPVSDAIEIMRANGVSQLPVCKNTPPFANAEVSGSVDELELMEVIHRDPAAMRTEVEKVMSAKLPTIGVGQKVELAVQMLESAPALLVLSGGQPLSVLTRSDLLSYFTAVAESANSENEGAD</sequence>
<dbReference type="PROSITE" id="PS51371">
    <property type="entry name" value="CBS"/>
    <property type="match status" value="1"/>
</dbReference>
<dbReference type="InterPro" id="IPR005857">
    <property type="entry name" value="Cysta_beta_synth"/>
</dbReference>
<dbReference type="CDD" id="cd01561">
    <property type="entry name" value="CBS_like"/>
    <property type="match status" value="1"/>
</dbReference>
<evidence type="ECO:0000256" key="8">
    <source>
        <dbReference type="PROSITE-ProRule" id="PRU00703"/>
    </source>
</evidence>
<reference evidence="10 11" key="1">
    <citation type="journal article" date="2013" name="Int. J. Syst. Evol. Microbiol.">
        <title>Ilumatobacter nonamiense sp. nov. and Ilumatobacter coccineum sp. nov., isolated from seashore sand.</title>
        <authorList>
            <person name="Matsumoto A."/>
            <person name="Kasai H."/>
            <person name="Matsuo Y."/>
            <person name="Shizuri Y."/>
            <person name="Ichikawa N."/>
            <person name="Fujita N."/>
            <person name="Omura S."/>
            <person name="Takahashi Y."/>
        </authorList>
    </citation>
    <scope>NUCLEOTIDE SEQUENCE [LARGE SCALE GENOMIC DNA]</scope>
    <source>
        <strain evidence="11">NBRC 103263 / KCTC 29153 / YM16-304</strain>
    </source>
</reference>
<dbReference type="RefSeq" id="WP_015441062.1">
    <property type="nucleotide sequence ID" value="NC_020520.1"/>
</dbReference>
<evidence type="ECO:0000313" key="11">
    <source>
        <dbReference type="Proteomes" id="UP000011863"/>
    </source>
</evidence>
<dbReference type="SMART" id="SM00116">
    <property type="entry name" value="CBS"/>
    <property type="match status" value="2"/>
</dbReference>
<dbReference type="EMBL" id="AP012057">
    <property type="protein sequence ID" value="BAN01815.1"/>
    <property type="molecule type" value="Genomic_DNA"/>
</dbReference>
<evidence type="ECO:0000256" key="6">
    <source>
        <dbReference type="ARBA" id="ARBA00047490"/>
    </source>
</evidence>
<evidence type="ECO:0000256" key="1">
    <source>
        <dbReference type="ARBA" id="ARBA00001933"/>
    </source>
</evidence>
<dbReference type="Pfam" id="PF00291">
    <property type="entry name" value="PALP"/>
    <property type="match status" value="1"/>
</dbReference>
<dbReference type="NCBIfam" id="TIGR01137">
    <property type="entry name" value="cysta_beta"/>
    <property type="match status" value="1"/>
</dbReference>
<organism evidence="10 11">
    <name type="scientific">Ilumatobacter coccineus (strain NBRC 103263 / KCTC 29153 / YM16-304)</name>
    <dbReference type="NCBI Taxonomy" id="1313172"/>
    <lineage>
        <taxon>Bacteria</taxon>
        <taxon>Bacillati</taxon>
        <taxon>Actinomycetota</taxon>
        <taxon>Acidimicrobiia</taxon>
        <taxon>Acidimicrobiales</taxon>
        <taxon>Ilumatobacteraceae</taxon>
        <taxon>Ilumatobacter</taxon>
    </lineage>
</organism>
<dbReference type="Pfam" id="PF00571">
    <property type="entry name" value="CBS"/>
    <property type="match status" value="1"/>
</dbReference>
<evidence type="ECO:0000259" key="9">
    <source>
        <dbReference type="PROSITE" id="PS51371"/>
    </source>
</evidence>
<dbReference type="GO" id="GO:0019343">
    <property type="term" value="P:cysteine biosynthetic process via cystathionine"/>
    <property type="evidence" value="ECO:0007669"/>
    <property type="project" value="InterPro"/>
</dbReference>
<keyword evidence="11" id="KW-1185">Reference proteome</keyword>
<dbReference type="SUPFAM" id="SSF54631">
    <property type="entry name" value="CBS-domain pair"/>
    <property type="match status" value="1"/>
</dbReference>
<evidence type="ECO:0000256" key="3">
    <source>
        <dbReference type="ARBA" id="ARBA00012041"/>
    </source>
</evidence>
<evidence type="ECO:0000256" key="7">
    <source>
        <dbReference type="NCBIfam" id="TIGR01137"/>
    </source>
</evidence>
<dbReference type="Proteomes" id="UP000011863">
    <property type="component" value="Chromosome"/>
</dbReference>
<keyword evidence="5 10" id="KW-0456">Lyase</keyword>
<dbReference type="InterPro" id="IPR000644">
    <property type="entry name" value="CBS_dom"/>
</dbReference>
<accession>A0A6C7E9I1</accession>
<evidence type="ECO:0000256" key="4">
    <source>
        <dbReference type="ARBA" id="ARBA00022898"/>
    </source>
</evidence>
<gene>
    <name evidence="10" type="ORF">YM304_15010</name>
</gene>
<evidence type="ECO:0000256" key="2">
    <source>
        <dbReference type="ARBA" id="ARBA00007103"/>
    </source>
</evidence>
<dbReference type="InterPro" id="IPR050214">
    <property type="entry name" value="Cys_Synth/Cystath_Beta-Synth"/>
</dbReference>
<dbReference type="InterPro" id="IPR046342">
    <property type="entry name" value="CBS_dom_sf"/>
</dbReference>
<dbReference type="GO" id="GO:0004122">
    <property type="term" value="F:cystathionine beta-synthase activity"/>
    <property type="evidence" value="ECO:0007669"/>
    <property type="project" value="UniProtKB-UniRule"/>
</dbReference>
<dbReference type="KEGG" id="aym:YM304_15010"/>
<dbReference type="InterPro" id="IPR036052">
    <property type="entry name" value="TrpB-like_PALP_sf"/>
</dbReference>
<dbReference type="FunFam" id="3.40.50.1100:FF:000118">
    <property type="entry name" value="Related to CYS4-cystathionine beta-synthase"/>
    <property type="match status" value="1"/>
</dbReference>
<dbReference type="Gene3D" id="3.10.580.10">
    <property type="entry name" value="CBS-domain"/>
    <property type="match status" value="1"/>
</dbReference>
<dbReference type="SUPFAM" id="SSF53686">
    <property type="entry name" value="Tryptophan synthase beta subunit-like PLP-dependent enzymes"/>
    <property type="match status" value="1"/>
</dbReference>
<dbReference type="Gene3D" id="3.40.50.1100">
    <property type="match status" value="2"/>
</dbReference>
<proteinExistence type="inferred from homology"/>
<evidence type="ECO:0000313" key="10">
    <source>
        <dbReference type="EMBL" id="BAN01815.1"/>
    </source>
</evidence>
<comment type="catalytic activity">
    <reaction evidence="6">
        <text>L-homocysteine + L-serine = L,L-cystathionine + H2O</text>
        <dbReference type="Rhea" id="RHEA:10112"/>
        <dbReference type="ChEBI" id="CHEBI:15377"/>
        <dbReference type="ChEBI" id="CHEBI:33384"/>
        <dbReference type="ChEBI" id="CHEBI:58161"/>
        <dbReference type="ChEBI" id="CHEBI:58199"/>
        <dbReference type="EC" id="4.2.1.22"/>
    </reaction>
</comment>
<dbReference type="FunFam" id="3.40.50.1100:FF:000003">
    <property type="entry name" value="Cystathionine beta-synthase"/>
    <property type="match status" value="1"/>
</dbReference>
<feature type="domain" description="CBS" evidence="9">
    <location>
        <begin position="342"/>
        <end position="404"/>
    </location>
</feature>
<keyword evidence="8" id="KW-0129">CBS domain</keyword>
<comment type="similarity">
    <text evidence="2">Belongs to the cysteine synthase/cystathionine beta-synthase family.</text>
</comment>
<dbReference type="PANTHER" id="PTHR10314">
    <property type="entry name" value="CYSTATHIONINE BETA-SYNTHASE"/>
    <property type="match status" value="1"/>
</dbReference>
<dbReference type="EC" id="4.2.1.22" evidence="3 7"/>
<dbReference type="InterPro" id="IPR001926">
    <property type="entry name" value="TrpB-like_PALP"/>
</dbReference>
<comment type="cofactor">
    <cofactor evidence="1">
        <name>pyridoxal 5'-phosphate</name>
        <dbReference type="ChEBI" id="CHEBI:597326"/>
    </cofactor>
</comment>
<dbReference type="OrthoDB" id="9805733at2"/>
<protein>
    <recommendedName>
        <fullName evidence="3 7">Cystathionine beta-synthase</fullName>
        <ecNumber evidence="3 7">4.2.1.22</ecNumber>
    </recommendedName>
</protein>
<keyword evidence="4" id="KW-0663">Pyridoxal phosphate</keyword>
<dbReference type="AlphaFoldDB" id="A0A6C7E9I1"/>
<evidence type="ECO:0000256" key="5">
    <source>
        <dbReference type="ARBA" id="ARBA00023239"/>
    </source>
</evidence>
<dbReference type="GO" id="GO:0005737">
    <property type="term" value="C:cytoplasm"/>
    <property type="evidence" value="ECO:0007669"/>
    <property type="project" value="InterPro"/>
</dbReference>
<name>A0A6C7E9I1_ILUCY</name>